<evidence type="ECO:0000313" key="3">
    <source>
        <dbReference type="Proteomes" id="UP000184327"/>
    </source>
</evidence>
<dbReference type="PANTHER" id="PTHR30595">
    <property type="entry name" value="GLPR-RELATED TRANSCRIPTIONAL REPRESSOR"/>
    <property type="match status" value="1"/>
</dbReference>
<name>A0A1M4SBK6_9BURK</name>
<gene>
    <name evidence="2" type="ORF">SAMN02745117_00063</name>
</gene>
<evidence type="ECO:0000259" key="1">
    <source>
        <dbReference type="Pfam" id="PF04326"/>
    </source>
</evidence>
<dbReference type="Gene3D" id="3.30.565.60">
    <property type="match status" value="1"/>
</dbReference>
<dbReference type="OrthoDB" id="9768354at2"/>
<reference evidence="2 3" key="1">
    <citation type="submission" date="2016-11" db="EMBL/GenBank/DDBJ databases">
        <authorList>
            <person name="Jaros S."/>
            <person name="Januszkiewicz K."/>
            <person name="Wedrychowicz H."/>
        </authorList>
    </citation>
    <scope>NUCLEOTIDE SEQUENCE [LARGE SCALE GENOMIC DNA]</scope>
    <source>
        <strain evidence="2 3">DSM 16112</strain>
    </source>
</reference>
<accession>A0A1M4SBK6</accession>
<dbReference type="Pfam" id="PF13749">
    <property type="entry name" value="HATPase_c_4"/>
    <property type="match status" value="1"/>
</dbReference>
<protein>
    <submittedName>
        <fullName evidence="2">Predicted transcriptional regulator, contains HTH domain</fullName>
    </submittedName>
</protein>
<proteinExistence type="predicted"/>
<dbReference type="EMBL" id="FQUZ01000001">
    <property type="protein sequence ID" value="SHE29437.1"/>
    <property type="molecule type" value="Genomic_DNA"/>
</dbReference>
<dbReference type="Gene3D" id="3.30.950.30">
    <property type="entry name" value="Schlafen, AAA domain"/>
    <property type="match status" value="1"/>
</dbReference>
<dbReference type="Pfam" id="PF04326">
    <property type="entry name" value="SLFN_AlbA_2"/>
    <property type="match status" value="1"/>
</dbReference>
<organism evidence="2 3">
    <name type="scientific">Lampropedia hyalina DSM 16112</name>
    <dbReference type="NCBI Taxonomy" id="1122156"/>
    <lineage>
        <taxon>Bacteria</taxon>
        <taxon>Pseudomonadati</taxon>
        <taxon>Pseudomonadota</taxon>
        <taxon>Betaproteobacteria</taxon>
        <taxon>Burkholderiales</taxon>
        <taxon>Comamonadaceae</taxon>
        <taxon>Lampropedia</taxon>
    </lineage>
</organism>
<dbReference type="InterPro" id="IPR007421">
    <property type="entry name" value="Schlafen_AlbA_2_dom"/>
</dbReference>
<keyword evidence="3" id="KW-1185">Reference proteome</keyword>
<sequence length="469" mass="52435">MTITADQIDLWRSSASETQNLEFKEAKNQYDTKKLCRYCVAIANEGGGHLVLGIADKPPRPVVGSEAFPDTQDIAEKLFQWLGFRVDVEAVAHPDGRVVVFIIPGRPKGTAYHYDGAYLMRSGEELVPMSEDQLRRIFAEGQPDWLEFPALRDASAQDVVQLLDTQAFFDLLHLPYPTDQAGVLARLLDERLIERSTSGFHILNIGAVLLAKSLRSFPGISRKAARVIVYAGESKMQTVSDQTGEKGYAVGFTGLVQYVMGKLPQNEVIEDAIRKEIKLVPEVVIRELLANALIHQDFEMGGASPTVEVFSNRVEIANPGEPIVPVERFIDGYQSRNERLADLMRRFGICEEKSSGIDRVIEAAELMQLPAPEFLTGHKRTTVVIHGPRSFRDMNGSDRVRACYQHCVLQYVLRRQMTNQSLRERFGLSEGSSNTVSQIITATIEQGLVKNDPNAPDSRRYARYIPAWA</sequence>
<feature type="domain" description="Schlafen AlbA-2" evidence="1">
    <location>
        <begin position="17"/>
        <end position="129"/>
    </location>
</feature>
<dbReference type="Proteomes" id="UP000184327">
    <property type="component" value="Unassembled WGS sequence"/>
</dbReference>
<dbReference type="InterPro" id="IPR038461">
    <property type="entry name" value="Schlafen_AlbA_2_dom_sf"/>
</dbReference>
<dbReference type="AlphaFoldDB" id="A0A1M4SBK6"/>
<evidence type="ECO:0000313" key="2">
    <source>
        <dbReference type="EMBL" id="SHE29437.1"/>
    </source>
</evidence>
<dbReference type="PANTHER" id="PTHR30595:SF6">
    <property type="entry name" value="SCHLAFEN ALBA-2 DOMAIN-CONTAINING PROTEIN"/>
    <property type="match status" value="1"/>
</dbReference>
<dbReference type="RefSeq" id="WP_073353273.1">
    <property type="nucleotide sequence ID" value="NZ_FQUZ01000001.1"/>
</dbReference>
<dbReference type="InterPro" id="IPR038475">
    <property type="entry name" value="RecG_C_sf"/>
</dbReference>
<dbReference type="STRING" id="1122156.SAMN02745117_00063"/>